<dbReference type="EMBL" id="AUZY01007735">
    <property type="protein sequence ID" value="EQD48942.1"/>
    <property type="molecule type" value="Genomic_DNA"/>
</dbReference>
<evidence type="ECO:0000313" key="6">
    <source>
        <dbReference type="EMBL" id="EQD48942.1"/>
    </source>
</evidence>
<dbReference type="InterPro" id="IPR033644">
    <property type="entry name" value="Ferrochelatase_C"/>
</dbReference>
<name>T0ZWC5_9ZZZZ</name>
<keyword evidence="4" id="KW-0627">Porphyrin biosynthesis</keyword>
<evidence type="ECO:0000256" key="2">
    <source>
        <dbReference type="ARBA" id="ARBA00023133"/>
    </source>
</evidence>
<dbReference type="PANTHER" id="PTHR11108:SF1">
    <property type="entry name" value="FERROCHELATASE, MITOCHONDRIAL"/>
    <property type="match status" value="1"/>
</dbReference>
<dbReference type="Gene3D" id="3.40.50.1400">
    <property type="match status" value="2"/>
</dbReference>
<keyword evidence="3" id="KW-0456">Lyase</keyword>
<proteinExistence type="predicted"/>
<feature type="region of interest" description="Disordered" evidence="5">
    <location>
        <begin position="317"/>
        <end position="359"/>
    </location>
</feature>
<comment type="caution">
    <text evidence="6">The sequence shown here is derived from an EMBL/GenBank/DDBJ whole genome shotgun (WGS) entry which is preliminary data.</text>
</comment>
<accession>T0ZWC5</accession>
<dbReference type="SUPFAM" id="SSF53800">
    <property type="entry name" value="Chelatase"/>
    <property type="match status" value="1"/>
</dbReference>
<evidence type="ECO:0000256" key="3">
    <source>
        <dbReference type="ARBA" id="ARBA00023239"/>
    </source>
</evidence>
<dbReference type="PANTHER" id="PTHR11108">
    <property type="entry name" value="FERROCHELATASE"/>
    <property type="match status" value="1"/>
</dbReference>
<dbReference type="GO" id="GO:0006783">
    <property type="term" value="P:heme biosynthetic process"/>
    <property type="evidence" value="ECO:0007669"/>
    <property type="project" value="UniProtKB-KW"/>
</dbReference>
<gene>
    <name evidence="6" type="ORF">B1B_11850</name>
</gene>
<dbReference type="InterPro" id="IPR001015">
    <property type="entry name" value="Ferrochelatase"/>
</dbReference>
<dbReference type="Pfam" id="PF00762">
    <property type="entry name" value="Ferrochelatase"/>
    <property type="match status" value="1"/>
</dbReference>
<organism evidence="6">
    <name type="scientific">mine drainage metagenome</name>
    <dbReference type="NCBI Taxonomy" id="410659"/>
    <lineage>
        <taxon>unclassified sequences</taxon>
        <taxon>metagenomes</taxon>
        <taxon>ecological metagenomes</taxon>
    </lineage>
</organism>
<protein>
    <submittedName>
        <fullName evidence="6">Ferrochelatase</fullName>
    </submittedName>
</protein>
<keyword evidence="1" id="KW-0408">Iron</keyword>
<dbReference type="AlphaFoldDB" id="T0ZWC5"/>
<reference evidence="6" key="1">
    <citation type="submission" date="2013-08" db="EMBL/GenBank/DDBJ databases">
        <authorList>
            <person name="Mendez C."/>
            <person name="Richter M."/>
            <person name="Ferrer M."/>
            <person name="Sanchez J."/>
        </authorList>
    </citation>
    <scope>NUCLEOTIDE SEQUENCE</scope>
</reference>
<evidence type="ECO:0000256" key="4">
    <source>
        <dbReference type="ARBA" id="ARBA00023244"/>
    </source>
</evidence>
<sequence>MSGGMRGGPVDDRPGILLVALGAPESLDGVPGFLAAIRRGRPTPPGMVAEFVERYRQIGGGSPLNRIGRDLARRLEDRMELKGVRVACRYAALLGGPSIEEGWAALFGAGGAGGICLPLTPFYTPWGVGHYLARIRAVRRARPERDLMVCFTGWHGAAGLARAWARRIRAASESLSDRWGEPPVLVFSAHSLPDRPDDPAVPYTTQIDALRARILKELPPHRTVMAYQSVGRADGPWLGPAVESVTDDLLRETHAPVLLVPIGFIADNLEILYDLDIALRRRLGVEARRLYRVPSFNADDDLVSTLEEVVRPALAAVSGGRGTNRGPGPSLRPGGAEGGRRGLNGREPVASWLGSAGER</sequence>
<dbReference type="GO" id="GO:0004325">
    <property type="term" value="F:ferrochelatase activity"/>
    <property type="evidence" value="ECO:0007669"/>
    <property type="project" value="InterPro"/>
</dbReference>
<evidence type="ECO:0000256" key="1">
    <source>
        <dbReference type="ARBA" id="ARBA00023004"/>
    </source>
</evidence>
<reference evidence="6" key="2">
    <citation type="journal article" date="2014" name="ISME J.">
        <title>Microbial stratification in low pH oxic and suboxic macroscopic growths along an acid mine drainage.</title>
        <authorList>
            <person name="Mendez-Garcia C."/>
            <person name="Mesa V."/>
            <person name="Sprenger R.R."/>
            <person name="Richter M."/>
            <person name="Diez M.S."/>
            <person name="Solano J."/>
            <person name="Bargiela R."/>
            <person name="Golyshina O.V."/>
            <person name="Manteca A."/>
            <person name="Ramos J.L."/>
            <person name="Gallego J.R."/>
            <person name="Llorente I."/>
            <person name="Martins Dos Santos V.A."/>
            <person name="Jensen O.N."/>
            <person name="Pelaez A.I."/>
            <person name="Sanchez J."/>
            <person name="Ferrer M."/>
        </authorList>
    </citation>
    <scope>NUCLEOTIDE SEQUENCE</scope>
</reference>
<evidence type="ECO:0000256" key="5">
    <source>
        <dbReference type="SAM" id="MobiDB-lite"/>
    </source>
</evidence>
<keyword evidence="2" id="KW-0350">Heme biosynthesis</keyword>
<dbReference type="CDD" id="cd00419">
    <property type="entry name" value="Ferrochelatase_C"/>
    <property type="match status" value="1"/>
</dbReference>